<keyword evidence="2" id="KW-1185">Reference proteome</keyword>
<organism evidence="1 2">
    <name type="scientific">Macroventuria anomochaeta</name>
    <dbReference type="NCBI Taxonomy" id="301207"/>
    <lineage>
        <taxon>Eukaryota</taxon>
        <taxon>Fungi</taxon>
        <taxon>Dikarya</taxon>
        <taxon>Ascomycota</taxon>
        <taxon>Pezizomycotina</taxon>
        <taxon>Dothideomycetes</taxon>
        <taxon>Pleosporomycetidae</taxon>
        <taxon>Pleosporales</taxon>
        <taxon>Pleosporineae</taxon>
        <taxon>Didymellaceae</taxon>
        <taxon>Macroventuria</taxon>
    </lineage>
</organism>
<protein>
    <submittedName>
        <fullName evidence="1">Uncharacterized protein</fullName>
    </submittedName>
</protein>
<dbReference type="EMBL" id="MU006747">
    <property type="protein sequence ID" value="KAF2622190.1"/>
    <property type="molecule type" value="Genomic_DNA"/>
</dbReference>
<sequence length="246" mass="29169">MASLHSIPRFLLPRQPLLRPNRFTQSLLPTSSVRHVSNARQLSAEFERRRAAAASTKQHVIPQPDKYRPPSHGKTLPRRSDPGVGKVYGPKLSEEDKKRMATKKYPNMMSPEGTFSHWFLNNRAIHLWITMGILVSLAVAAWYMDFMSKTIYAELLPDRREFLRHPIQSSKRFIEVYKMHMAHTSQVYSEQRLKKAEDIEKRKQYRLERQREAEEKGEEYVEDPRYYVGEDGVRRRRVKRWFGIWE</sequence>
<evidence type="ECO:0000313" key="2">
    <source>
        <dbReference type="Proteomes" id="UP000799754"/>
    </source>
</evidence>
<comment type="caution">
    <text evidence="1">The sequence shown here is derived from an EMBL/GenBank/DDBJ whole genome shotgun (WGS) entry which is preliminary data.</text>
</comment>
<evidence type="ECO:0000313" key="1">
    <source>
        <dbReference type="EMBL" id="KAF2622190.1"/>
    </source>
</evidence>
<reference evidence="1" key="1">
    <citation type="journal article" date="2020" name="Stud. Mycol.">
        <title>101 Dothideomycetes genomes: a test case for predicting lifestyles and emergence of pathogens.</title>
        <authorList>
            <person name="Haridas S."/>
            <person name="Albert R."/>
            <person name="Binder M."/>
            <person name="Bloem J."/>
            <person name="Labutti K."/>
            <person name="Salamov A."/>
            <person name="Andreopoulos B."/>
            <person name="Baker S."/>
            <person name="Barry K."/>
            <person name="Bills G."/>
            <person name="Bluhm B."/>
            <person name="Cannon C."/>
            <person name="Castanera R."/>
            <person name="Culley D."/>
            <person name="Daum C."/>
            <person name="Ezra D."/>
            <person name="Gonzalez J."/>
            <person name="Henrissat B."/>
            <person name="Kuo A."/>
            <person name="Liang C."/>
            <person name="Lipzen A."/>
            <person name="Lutzoni F."/>
            <person name="Magnuson J."/>
            <person name="Mondo S."/>
            <person name="Nolan M."/>
            <person name="Ohm R."/>
            <person name="Pangilinan J."/>
            <person name="Park H.-J."/>
            <person name="Ramirez L."/>
            <person name="Alfaro M."/>
            <person name="Sun H."/>
            <person name="Tritt A."/>
            <person name="Yoshinaga Y."/>
            <person name="Zwiers L.-H."/>
            <person name="Turgeon B."/>
            <person name="Goodwin S."/>
            <person name="Spatafora J."/>
            <person name="Crous P."/>
            <person name="Grigoriev I."/>
        </authorList>
    </citation>
    <scope>NUCLEOTIDE SEQUENCE</scope>
    <source>
        <strain evidence="1">CBS 525.71</strain>
    </source>
</reference>
<proteinExistence type="predicted"/>
<gene>
    <name evidence="1" type="ORF">BU25DRAFT_415535</name>
</gene>
<name>A0ACB6RJQ7_9PLEO</name>
<accession>A0ACB6RJQ7</accession>
<dbReference type="Proteomes" id="UP000799754">
    <property type="component" value="Unassembled WGS sequence"/>
</dbReference>